<protein>
    <recommendedName>
        <fullName evidence="2">4Fe-4S Wbl-type domain-containing protein</fullName>
    </recommendedName>
</protein>
<name>A0ABW6S3B1_9NOCA</name>
<evidence type="ECO:0000259" key="2">
    <source>
        <dbReference type="PROSITE" id="PS51674"/>
    </source>
</evidence>
<accession>A0ABW6S3B1</accession>
<dbReference type="Proteomes" id="UP001601992">
    <property type="component" value="Unassembled WGS sequence"/>
</dbReference>
<dbReference type="RefSeq" id="WP_157186842.1">
    <property type="nucleotide sequence ID" value="NZ_JBIAQY010000006.1"/>
</dbReference>
<dbReference type="InterPro" id="IPR034768">
    <property type="entry name" value="4FE4S_WBL"/>
</dbReference>
<organism evidence="3 4">
    <name type="scientific">Nocardia jiangxiensis</name>
    <dbReference type="NCBI Taxonomy" id="282685"/>
    <lineage>
        <taxon>Bacteria</taxon>
        <taxon>Bacillati</taxon>
        <taxon>Actinomycetota</taxon>
        <taxon>Actinomycetes</taxon>
        <taxon>Mycobacteriales</taxon>
        <taxon>Nocardiaceae</taxon>
        <taxon>Nocardia</taxon>
    </lineage>
</organism>
<feature type="region of interest" description="Disordered" evidence="1">
    <location>
        <begin position="1"/>
        <end position="48"/>
    </location>
</feature>
<sequence>MTTFETPAPIAGLHAPTRDSASSSAFPPASARRPSCAEGPNDWDLDVGTPDSWRTAVQICQDCPLLSQCAESARALTDRGMGPRSMIWAGVAYDANGRVLENLDRHRIAAVDHKPPLRIIRHSERPRNAERASAVPRRHLVLGRGLQSTGTACG</sequence>
<dbReference type="PROSITE" id="PS51674">
    <property type="entry name" value="4FE4S_WBL"/>
    <property type="match status" value="1"/>
</dbReference>
<reference evidence="3 4" key="1">
    <citation type="submission" date="2024-10" db="EMBL/GenBank/DDBJ databases">
        <title>The Natural Products Discovery Center: Release of the First 8490 Sequenced Strains for Exploring Actinobacteria Biosynthetic Diversity.</title>
        <authorList>
            <person name="Kalkreuter E."/>
            <person name="Kautsar S.A."/>
            <person name="Yang D."/>
            <person name="Bader C.D."/>
            <person name="Teijaro C.N."/>
            <person name="Fluegel L."/>
            <person name="Davis C.M."/>
            <person name="Simpson J.R."/>
            <person name="Lauterbach L."/>
            <person name="Steele A.D."/>
            <person name="Gui C."/>
            <person name="Meng S."/>
            <person name="Li G."/>
            <person name="Viehrig K."/>
            <person name="Ye F."/>
            <person name="Su P."/>
            <person name="Kiefer A.F."/>
            <person name="Nichols A."/>
            <person name="Cepeda A.J."/>
            <person name="Yan W."/>
            <person name="Fan B."/>
            <person name="Jiang Y."/>
            <person name="Adhikari A."/>
            <person name="Zheng C.-J."/>
            <person name="Schuster L."/>
            <person name="Cowan T.M."/>
            <person name="Smanski M.J."/>
            <person name="Chevrette M.G."/>
            <person name="De Carvalho L.P.S."/>
            <person name="Shen B."/>
        </authorList>
    </citation>
    <scope>NUCLEOTIDE SEQUENCE [LARGE SCALE GENOMIC DNA]</scope>
    <source>
        <strain evidence="3 4">NPDC002593</strain>
    </source>
</reference>
<dbReference type="EMBL" id="JBIAQY010000006">
    <property type="protein sequence ID" value="MFF3569930.1"/>
    <property type="molecule type" value="Genomic_DNA"/>
</dbReference>
<gene>
    <name evidence="3" type="ORF">ACFYXQ_19320</name>
</gene>
<evidence type="ECO:0000313" key="4">
    <source>
        <dbReference type="Proteomes" id="UP001601992"/>
    </source>
</evidence>
<evidence type="ECO:0000256" key="1">
    <source>
        <dbReference type="SAM" id="MobiDB-lite"/>
    </source>
</evidence>
<proteinExistence type="predicted"/>
<feature type="compositionally biased region" description="Low complexity" evidence="1">
    <location>
        <begin position="18"/>
        <end position="37"/>
    </location>
</feature>
<evidence type="ECO:0000313" key="3">
    <source>
        <dbReference type="EMBL" id="MFF3569930.1"/>
    </source>
</evidence>
<feature type="domain" description="4Fe-4S Wbl-type" evidence="2">
    <location>
        <begin position="35"/>
        <end position="98"/>
    </location>
</feature>
<comment type="caution">
    <text evidence="3">The sequence shown here is derived from an EMBL/GenBank/DDBJ whole genome shotgun (WGS) entry which is preliminary data.</text>
</comment>
<keyword evidence="4" id="KW-1185">Reference proteome</keyword>